<organism evidence="1">
    <name type="scientific">marine sediment metagenome</name>
    <dbReference type="NCBI Taxonomy" id="412755"/>
    <lineage>
        <taxon>unclassified sequences</taxon>
        <taxon>metagenomes</taxon>
        <taxon>ecological metagenomes</taxon>
    </lineage>
</organism>
<proteinExistence type="predicted"/>
<protein>
    <submittedName>
        <fullName evidence="1">Uncharacterized protein</fullName>
    </submittedName>
</protein>
<sequence>MPRDLPDWGAQSSQATVHEVTDLGELAVRLGSIDRFDRRGDVLWLDDFQDGLFKWRTGTSGVGAAVDLSINRVRNGMFACRLKAGSDGTTQALIFRELHFPVLSGMGLEVSFHIPATTDEMQFHFSLYDGDNFHDFRFIWSDTLNELQYRDENDNHVSFASGVNLSRATGLFHIAKLVIDAENKEYARLILDDTAYPLAGKTPSLTASAELPKLRARIEHHGRAGVNDVAHIGDVIITQNEPL</sequence>
<evidence type="ECO:0000313" key="1">
    <source>
        <dbReference type="EMBL" id="KKL28364.1"/>
    </source>
</evidence>
<accession>A0A0F9C2H9</accession>
<comment type="caution">
    <text evidence="1">The sequence shown here is derived from an EMBL/GenBank/DDBJ whole genome shotgun (WGS) entry which is preliminary data.</text>
</comment>
<name>A0A0F9C2H9_9ZZZZ</name>
<dbReference type="AlphaFoldDB" id="A0A0F9C2H9"/>
<reference evidence="1" key="1">
    <citation type="journal article" date="2015" name="Nature">
        <title>Complex archaea that bridge the gap between prokaryotes and eukaryotes.</title>
        <authorList>
            <person name="Spang A."/>
            <person name="Saw J.H."/>
            <person name="Jorgensen S.L."/>
            <person name="Zaremba-Niedzwiedzka K."/>
            <person name="Martijn J."/>
            <person name="Lind A.E."/>
            <person name="van Eijk R."/>
            <person name="Schleper C."/>
            <person name="Guy L."/>
            <person name="Ettema T.J."/>
        </authorList>
    </citation>
    <scope>NUCLEOTIDE SEQUENCE</scope>
</reference>
<dbReference type="EMBL" id="LAZR01035122">
    <property type="protein sequence ID" value="KKL28364.1"/>
    <property type="molecule type" value="Genomic_DNA"/>
</dbReference>
<gene>
    <name evidence="1" type="ORF">LCGC14_2375850</name>
</gene>